<organism evidence="2 3">
    <name type="scientific">Allacma fusca</name>
    <dbReference type="NCBI Taxonomy" id="39272"/>
    <lineage>
        <taxon>Eukaryota</taxon>
        <taxon>Metazoa</taxon>
        <taxon>Ecdysozoa</taxon>
        <taxon>Arthropoda</taxon>
        <taxon>Hexapoda</taxon>
        <taxon>Collembola</taxon>
        <taxon>Symphypleona</taxon>
        <taxon>Sminthuridae</taxon>
        <taxon>Allacma</taxon>
    </lineage>
</organism>
<reference evidence="2" key="1">
    <citation type="submission" date="2021-06" db="EMBL/GenBank/DDBJ databases">
        <authorList>
            <person name="Hodson N. C."/>
            <person name="Mongue J. A."/>
            <person name="Jaron S. K."/>
        </authorList>
    </citation>
    <scope>NUCLEOTIDE SEQUENCE</scope>
</reference>
<keyword evidence="3" id="KW-1185">Reference proteome</keyword>
<sequence>MPSWCVLRKVSDGITRMRSRPANYDYNRLGDESAAAEMVELQSPRDEMKLKTFPPHYGLIRSEKTAGHTACMNYLKNSNGRYVLLDQLPEIGWRTNRLWYVICDARVNAKRLLIATPCNSRSPVIDATTKNIMIQVCRALQHPYVCPVLDLETVTVENFDRPFSLVVTPVAPRGSLRDVFHKSQWADHWPNKYCRRGCGLSEGHAQRLSCHILEAMLELRLRGLPAGIGGHLHPGNVLIQHGTARFSGLDNVLMGHNPRALPFISRYINTNLEAIDSISFAYILFAMCAGYEVVTAKLTPQNWNDIRDYVQASQVLEYILENPESRVPTLKEISNLDFYRTIDLRELRSLPLPHVMAGPPVPPVTVLLEHLYSKKLQKGKKSRSTSEVCDTEKSSACPFPGPPFESSRQNWATIGLHLRSFSLSTPSMSKTHIFSMDSLQEVEAHGTRDREGSASGSSQTFHTYKKFSVDPRYGSLVPKDNVDTIEMSACVIKGVSRSRNVIIDGVPPRLL</sequence>
<feature type="region of interest" description="Disordered" evidence="1">
    <location>
        <begin position="382"/>
        <end position="401"/>
    </location>
</feature>
<dbReference type="OrthoDB" id="10045021at2759"/>
<dbReference type="Proteomes" id="UP000708208">
    <property type="component" value="Unassembled WGS sequence"/>
</dbReference>
<name>A0A8J2KDM6_9HEXA</name>
<evidence type="ECO:0000313" key="3">
    <source>
        <dbReference type="Proteomes" id="UP000708208"/>
    </source>
</evidence>
<comment type="caution">
    <text evidence="2">The sequence shown here is derived from an EMBL/GenBank/DDBJ whole genome shotgun (WGS) entry which is preliminary data.</text>
</comment>
<evidence type="ECO:0000313" key="2">
    <source>
        <dbReference type="EMBL" id="CAG7815821.1"/>
    </source>
</evidence>
<evidence type="ECO:0000256" key="1">
    <source>
        <dbReference type="SAM" id="MobiDB-lite"/>
    </source>
</evidence>
<proteinExistence type="predicted"/>
<protein>
    <recommendedName>
        <fullName evidence="4">Slowpoke binding protein</fullName>
    </recommendedName>
</protein>
<accession>A0A8J2KDM6</accession>
<evidence type="ECO:0008006" key="4">
    <source>
        <dbReference type="Google" id="ProtNLM"/>
    </source>
</evidence>
<dbReference type="EMBL" id="CAJVCH010353467">
    <property type="protein sequence ID" value="CAG7815821.1"/>
    <property type="molecule type" value="Genomic_DNA"/>
</dbReference>
<dbReference type="AlphaFoldDB" id="A0A8J2KDM6"/>
<gene>
    <name evidence="2" type="ORF">AFUS01_LOCUS26473</name>
</gene>